<dbReference type="HOGENOM" id="CLU_380392_0_0_1"/>
<accession>I3EE31</accession>
<feature type="region of interest" description="Disordered" evidence="1">
    <location>
        <begin position="250"/>
        <end position="275"/>
    </location>
</feature>
<evidence type="ECO:0000313" key="3">
    <source>
        <dbReference type="EMBL" id="EIJ87478.1"/>
    </source>
</evidence>
<proteinExistence type="predicted"/>
<evidence type="ECO:0000256" key="1">
    <source>
        <dbReference type="SAM" id="MobiDB-lite"/>
    </source>
</evidence>
<name>I3EE31_NEMP3</name>
<gene>
    <name evidence="3" type="ORF">NEQG_02359</name>
</gene>
<dbReference type="PANTHER" id="PTHR15288">
    <property type="entry name" value="DENN DOMAIN-CONTAINING PROTEIN 2"/>
    <property type="match status" value="1"/>
</dbReference>
<protein>
    <recommendedName>
        <fullName evidence="2">cDENN domain-containing protein</fullName>
    </recommendedName>
</protein>
<dbReference type="EMBL" id="GL870882">
    <property type="protein sequence ID" value="EIJ87478.1"/>
    <property type="molecule type" value="Genomic_DNA"/>
</dbReference>
<sequence>MPGDSYIIECLNNLFIPQIAISRMRIVEIGDELLYSEVLTDKTGRIMIFDIINKNKEKKKGIVIIERVDRIRREHYLFKVNTITNTVININNVMYEIRHKIAHQPCYKAYYNKNQIEYAGYSMINHINTSKRGGADLVSNDTVVKDESQNVTEKMQYSVYPCEMDSKSEEIISMIVSETKERNTSISTRIISNNGTINYILSISGYKIDNGIEKRVTVLFITSGISTAIIIKYIKIYNIYSTSGIKEAITSGQPSQSSVGVSATGKGPSESSPVEKLATLEDGKECGLKNNERSSRYLNYFLEDVQVGNISVHSAMYYDIIYHVLLEHRMLFLSHSNADLANYIQAVIMSILPYRWRGILLSHISTSYKKLIETTIPYILGMTSSAFSESKYIPDNTVIVSLDENRIYIHNKAEDRRMFKKLYKNMDGRRSLPFYHKIIKKMSHAWPGLKEEMNILMEIISTEVSTAREKVIQHMVQQGNKRGLRDFINTNNYAREILMHLRASKGFYKEFIGTSLYNEGIQNEYLREVKRLGLTEEHIVTIMWILMCTALEGIQPKRDIGRIIFIIEAYVNKYVGTAYQAADALLVSLFCLLSYLDMYDVIMHTCFALQEKGMSVTDDMCSALMPAISTEDLCALRKSGAVFMPWNKKKKLAARKESIQIQISALIVQKCYQGIVLIVVKHKKEGMPINHSQTMLFLILYRYQRKIYGISYHLHMHIFWIHCKDMSV</sequence>
<feature type="non-terminal residue" evidence="3">
    <location>
        <position position="1"/>
    </location>
</feature>
<evidence type="ECO:0000259" key="2">
    <source>
        <dbReference type="SMART" id="SM00799"/>
    </source>
</evidence>
<feature type="domain" description="cDENN" evidence="2">
    <location>
        <begin position="214"/>
        <end position="405"/>
    </location>
</feature>
<dbReference type="PANTHER" id="PTHR15288:SF0">
    <property type="entry name" value="UDENN DOMAIN-CONTAINING PROTEIN"/>
    <property type="match status" value="1"/>
</dbReference>
<dbReference type="STRING" id="935791.I3EE31"/>
<dbReference type="InterPro" id="IPR051942">
    <property type="entry name" value="DENN_domain_containing_2"/>
</dbReference>
<keyword evidence="4" id="KW-1185">Reference proteome</keyword>
<dbReference type="InterPro" id="IPR043153">
    <property type="entry name" value="DENN_C"/>
</dbReference>
<reference evidence="3" key="1">
    <citation type="submission" date="2011-01" db="EMBL/GenBank/DDBJ databases">
        <title>The Genome Sequence of Nematocida parisii strain ERTm3.</title>
        <authorList>
            <consortium name="The Broad Institute Genome Sequencing Platform"/>
            <consortium name="The Broad Institute Genome Sequencing Center for Infectious Disease"/>
            <person name="Cuomo C."/>
            <person name="Troemel E."/>
            <person name="Young S.K."/>
            <person name="Zeng Q."/>
            <person name="Gargeya S."/>
            <person name="Fitzgerald M."/>
            <person name="Haas B."/>
            <person name="Abouelleil A."/>
            <person name="Alvarado L."/>
            <person name="Arachchi H.M."/>
            <person name="Berlin A."/>
            <person name="Chapman S.B."/>
            <person name="Gearin G."/>
            <person name="Goldberg J."/>
            <person name="Griggs A."/>
            <person name="Gujja S."/>
            <person name="Hansen M."/>
            <person name="Heiman D."/>
            <person name="Howarth C."/>
            <person name="Larimer J."/>
            <person name="Lui A."/>
            <person name="MacDonald P.J.P."/>
            <person name="McCowen C."/>
            <person name="Montmayeur A."/>
            <person name="Murphy C."/>
            <person name="Neiman D."/>
            <person name="Pearson M."/>
            <person name="Priest M."/>
            <person name="Roberts A."/>
            <person name="Saif S."/>
            <person name="Shea T."/>
            <person name="Sisk P."/>
            <person name="Stolte C."/>
            <person name="Sykes S."/>
            <person name="Wortman J."/>
            <person name="Nusbaum C."/>
            <person name="Birren B."/>
        </authorList>
    </citation>
    <scope>NUCLEOTIDE SEQUENCE</scope>
    <source>
        <strain evidence="3">ERTm3</strain>
    </source>
</reference>
<dbReference type="Proteomes" id="UP000002872">
    <property type="component" value="Unassembled WGS sequence"/>
</dbReference>
<dbReference type="OrthoDB" id="6019893at2759"/>
<dbReference type="Pfam" id="PF02141">
    <property type="entry name" value="DENN"/>
    <property type="match status" value="1"/>
</dbReference>
<feature type="compositionally biased region" description="Low complexity" evidence="1">
    <location>
        <begin position="251"/>
        <end position="262"/>
    </location>
</feature>
<organism evidence="3 4">
    <name type="scientific">Nematocida parisii (strain ERTm3)</name>
    <name type="common">Nematode killer fungus</name>
    <dbReference type="NCBI Taxonomy" id="935791"/>
    <lineage>
        <taxon>Eukaryota</taxon>
        <taxon>Fungi</taxon>
        <taxon>Fungi incertae sedis</taxon>
        <taxon>Microsporidia</taxon>
        <taxon>Nematocida</taxon>
    </lineage>
</organism>
<dbReference type="VEuPathDB" id="MicrosporidiaDB:NEQG_02359"/>
<dbReference type="Gene3D" id="3.40.50.11500">
    <property type="match status" value="1"/>
</dbReference>
<dbReference type="SMART" id="SM00799">
    <property type="entry name" value="DENN"/>
    <property type="match status" value="1"/>
</dbReference>
<dbReference type="AlphaFoldDB" id="I3EE31"/>
<dbReference type="OMA" id="YYDIIYH"/>
<evidence type="ECO:0000313" key="4">
    <source>
        <dbReference type="Proteomes" id="UP000002872"/>
    </source>
</evidence>
<dbReference type="InParanoid" id="I3EE31"/>
<dbReference type="InterPro" id="IPR001194">
    <property type="entry name" value="cDENN_dom"/>
</dbReference>